<feature type="transmembrane region" description="Helical" evidence="8">
    <location>
        <begin position="241"/>
        <end position="261"/>
    </location>
</feature>
<evidence type="ECO:0000256" key="8">
    <source>
        <dbReference type="RuleBase" id="RU363064"/>
    </source>
</evidence>
<feature type="transmembrane region" description="Helical" evidence="8">
    <location>
        <begin position="344"/>
        <end position="363"/>
    </location>
</feature>
<reference evidence="10 11" key="1">
    <citation type="submission" date="2019-09" db="EMBL/GenBank/DDBJ databases">
        <authorList>
            <person name="Khan S.A."/>
            <person name="Jeon C.O."/>
            <person name="Chun B.H."/>
            <person name="Jeong S.E."/>
        </authorList>
    </citation>
    <scope>NUCLEOTIDE SEQUENCE [LARGE SCALE GENOMIC DNA]</scope>
    <source>
        <strain evidence="10 11">KCTC 42508</strain>
    </source>
</reference>
<evidence type="ECO:0000256" key="6">
    <source>
        <dbReference type="ARBA" id="ARBA00022989"/>
    </source>
</evidence>
<feature type="transmembrane region" description="Helical" evidence="8">
    <location>
        <begin position="397"/>
        <end position="420"/>
    </location>
</feature>
<evidence type="ECO:0000256" key="9">
    <source>
        <dbReference type="SAM" id="SignalP"/>
    </source>
</evidence>
<feature type="transmembrane region" description="Helical" evidence="8">
    <location>
        <begin position="314"/>
        <end position="332"/>
    </location>
</feature>
<keyword evidence="4 8" id="KW-1003">Cell membrane</keyword>
<keyword evidence="3 8" id="KW-0813">Transport</keyword>
<dbReference type="EMBL" id="VUOE01000003">
    <property type="protein sequence ID" value="KAA2216032.1"/>
    <property type="molecule type" value="Genomic_DNA"/>
</dbReference>
<comment type="caution">
    <text evidence="10">The sequence shown here is derived from an EMBL/GenBank/DDBJ whole genome shotgun (WGS) entry which is preliminary data.</text>
</comment>
<comment type="subcellular location">
    <subcellularLocation>
        <location evidence="1 8">Cell membrane</location>
        <topology evidence="1 8">Multi-pass membrane protein</topology>
    </subcellularLocation>
</comment>
<keyword evidence="6 8" id="KW-1133">Transmembrane helix</keyword>
<dbReference type="Pfam" id="PF01235">
    <property type="entry name" value="Na_Ala_symp"/>
    <property type="match status" value="1"/>
</dbReference>
<evidence type="ECO:0000256" key="3">
    <source>
        <dbReference type="ARBA" id="ARBA00022448"/>
    </source>
</evidence>
<feature type="transmembrane region" description="Helical" evidence="8">
    <location>
        <begin position="450"/>
        <end position="473"/>
    </location>
</feature>
<dbReference type="InterPro" id="IPR001463">
    <property type="entry name" value="Na/Ala_symport"/>
</dbReference>
<sequence>MKYRLLSFCTFLLPLLSMAQEAEEIGIDEKIDQVFGDLTGWFVNFIFYQIPFSENIKIYWVLFPLILGAGFFTFYFKFINFTGVWTAIKVVMGKYEDIEKYGAKELYGEEGIAAGVDMNKVESLDKHLADNKDEIVVDGDILDTIRDESSSGEVSHFQALTAALSATVGLGNIAGVAVAVSIGGAGATFWMIIAGLLGMASKFVECTLGVKYRDVGKDGTIFGGPMYYLNKGLKNKTLGKILAGAFAIMCIGGSFGGGNMFQVNQAVQLFENMTGGTESFLYGYRWAFGVVMAILVGIVIIGGIKSIAKVTDKIVPFMVIIYVGASIFVLVAKFDMIGWAFNEIIQGAFAPVGIVGGAVGVMIQGFRRAAFSNEAGVGSASIAHSAVRTKYPASEGLVALLEPFIDTVVVCTMTALVLIITGNVDPGNAGLNDADAILLTSGAFGSVISWFPYVLTVAVVLFAFSTQISWSYYGYQAWAYLFGRTKKTEYTYKIIFCLFVIVGASASMSSVIGFSDAMIFGMMVPNMIGIVILAPKVKGELKRYMDAIRLKVKAVTE</sequence>
<evidence type="ECO:0000313" key="11">
    <source>
        <dbReference type="Proteomes" id="UP000323188"/>
    </source>
</evidence>
<dbReference type="RefSeq" id="WP_154920748.1">
    <property type="nucleotide sequence ID" value="NZ_VUOE01000003.1"/>
</dbReference>
<feature type="chain" id="PRO_5023027951" evidence="9">
    <location>
        <begin position="20"/>
        <end position="557"/>
    </location>
</feature>
<proteinExistence type="inferred from homology"/>
<organism evidence="10 11">
    <name type="scientific">Maribacter flavus</name>
    <dbReference type="NCBI Taxonomy" id="1658664"/>
    <lineage>
        <taxon>Bacteria</taxon>
        <taxon>Pseudomonadati</taxon>
        <taxon>Bacteroidota</taxon>
        <taxon>Flavobacteriia</taxon>
        <taxon>Flavobacteriales</taxon>
        <taxon>Flavobacteriaceae</taxon>
        <taxon>Maribacter</taxon>
    </lineage>
</organism>
<evidence type="ECO:0000256" key="4">
    <source>
        <dbReference type="ARBA" id="ARBA00022475"/>
    </source>
</evidence>
<keyword evidence="8" id="KW-0769">Symport</keyword>
<evidence type="ECO:0000313" key="10">
    <source>
        <dbReference type="EMBL" id="KAA2216032.1"/>
    </source>
</evidence>
<feature type="transmembrane region" description="Helical" evidence="8">
    <location>
        <begin position="173"/>
        <end position="193"/>
    </location>
</feature>
<dbReference type="NCBIfam" id="TIGR00835">
    <property type="entry name" value="agcS"/>
    <property type="match status" value="1"/>
</dbReference>
<dbReference type="PANTHER" id="PTHR30330">
    <property type="entry name" value="AGSS FAMILY TRANSPORTER, SODIUM-ALANINE"/>
    <property type="match status" value="1"/>
</dbReference>
<feature type="transmembrane region" description="Helical" evidence="8">
    <location>
        <begin position="281"/>
        <end position="302"/>
    </location>
</feature>
<dbReference type="Proteomes" id="UP000323188">
    <property type="component" value="Unassembled WGS sequence"/>
</dbReference>
<dbReference type="PRINTS" id="PR00175">
    <property type="entry name" value="NAALASMPORT"/>
</dbReference>
<dbReference type="Gene3D" id="1.20.1740.10">
    <property type="entry name" value="Amino acid/polyamine transporter I"/>
    <property type="match status" value="1"/>
</dbReference>
<name>A0A5B2TNB0_9FLAO</name>
<dbReference type="GO" id="GO:0005886">
    <property type="term" value="C:plasma membrane"/>
    <property type="evidence" value="ECO:0007669"/>
    <property type="project" value="UniProtKB-SubCell"/>
</dbReference>
<feature type="transmembrane region" description="Helical" evidence="8">
    <location>
        <begin position="494"/>
        <end position="512"/>
    </location>
</feature>
<evidence type="ECO:0000256" key="1">
    <source>
        <dbReference type="ARBA" id="ARBA00004651"/>
    </source>
</evidence>
<feature type="transmembrane region" description="Helical" evidence="8">
    <location>
        <begin position="518"/>
        <end position="535"/>
    </location>
</feature>
<keyword evidence="7 8" id="KW-0472">Membrane</keyword>
<keyword evidence="5 8" id="KW-0812">Transmembrane</keyword>
<dbReference type="GO" id="GO:0005283">
    <property type="term" value="F:amino acid:sodium symporter activity"/>
    <property type="evidence" value="ECO:0007669"/>
    <property type="project" value="InterPro"/>
</dbReference>
<dbReference type="PANTHER" id="PTHR30330:SF3">
    <property type="entry name" value="TRANSCRIPTIONAL REGULATOR, LRP FAMILY"/>
    <property type="match status" value="1"/>
</dbReference>
<keyword evidence="9" id="KW-0732">Signal</keyword>
<protein>
    <submittedName>
        <fullName evidence="10">Alanine:cation symporter family protein</fullName>
    </submittedName>
</protein>
<comment type="similarity">
    <text evidence="2 8">Belongs to the alanine or glycine:cation symporter (AGCS) (TC 2.A.25) family.</text>
</comment>
<gene>
    <name evidence="10" type="ORF">F0361_17770</name>
</gene>
<evidence type="ECO:0000256" key="2">
    <source>
        <dbReference type="ARBA" id="ARBA00009261"/>
    </source>
</evidence>
<feature type="transmembrane region" description="Helical" evidence="8">
    <location>
        <begin position="58"/>
        <end position="76"/>
    </location>
</feature>
<dbReference type="AlphaFoldDB" id="A0A5B2TNB0"/>
<accession>A0A5B2TNB0</accession>
<evidence type="ECO:0000256" key="5">
    <source>
        <dbReference type="ARBA" id="ARBA00022692"/>
    </source>
</evidence>
<evidence type="ECO:0000256" key="7">
    <source>
        <dbReference type="ARBA" id="ARBA00023136"/>
    </source>
</evidence>
<feature type="signal peptide" evidence="9">
    <location>
        <begin position="1"/>
        <end position="19"/>
    </location>
</feature>